<sequence>MKQLFMLPELDREKTKEAVEKALENYKLFLLSIPDEKIPKVTANYSFEVPPTFGNGFHSSTEDTAIEKVDKEREREKYINWVRKAVNKLNFKEREMIIKRYLSDEEIYDYEIYNEMGMSERKFYRFKARAFYKLAFALKVEVYSVTDDEFNKQIVRVEL</sequence>
<proteinExistence type="predicted"/>
<dbReference type="InterPro" id="IPR006524">
    <property type="entry name" value="ArpU-like"/>
</dbReference>
<dbReference type="NCBIfam" id="TIGR01637">
    <property type="entry name" value="phage_arpU"/>
    <property type="match status" value="1"/>
</dbReference>
<reference evidence="2" key="1">
    <citation type="submission" date="2015-05" db="EMBL/GenBank/DDBJ databases">
        <authorList>
            <person name="Urmite Genomes"/>
        </authorList>
    </citation>
    <scope>NUCLEOTIDE SEQUENCE [LARGE SCALE GENOMIC DNA]</scope>
    <source>
        <strain evidence="2">LF1</strain>
    </source>
</reference>
<dbReference type="EMBL" id="CVRB01000001">
    <property type="protein sequence ID" value="CRK80326.1"/>
    <property type="molecule type" value="Genomic_DNA"/>
</dbReference>
<organism evidence="1 2">
    <name type="scientific">Neobacillus massiliamazoniensis</name>
    <dbReference type="NCBI Taxonomy" id="1499688"/>
    <lineage>
        <taxon>Bacteria</taxon>
        <taxon>Bacillati</taxon>
        <taxon>Bacillota</taxon>
        <taxon>Bacilli</taxon>
        <taxon>Bacillales</taxon>
        <taxon>Bacillaceae</taxon>
        <taxon>Neobacillus</taxon>
    </lineage>
</organism>
<keyword evidence="2" id="KW-1185">Reference proteome</keyword>
<name>A0A0U1NQK4_9BACI</name>
<protein>
    <submittedName>
        <fullName evidence="1">Phage transcriptional regulator, ArpU family</fullName>
    </submittedName>
</protein>
<dbReference type="SUPFAM" id="SSF88659">
    <property type="entry name" value="Sigma3 and sigma4 domains of RNA polymerase sigma factors"/>
    <property type="match status" value="1"/>
</dbReference>
<dbReference type="STRING" id="1499688.BN000_00207"/>
<evidence type="ECO:0000313" key="1">
    <source>
        <dbReference type="EMBL" id="CRK80326.1"/>
    </source>
</evidence>
<dbReference type="AlphaFoldDB" id="A0A0U1NQK4"/>
<accession>A0A0U1NQK4</accession>
<dbReference type="InterPro" id="IPR013324">
    <property type="entry name" value="RNA_pol_sigma_r3/r4-like"/>
</dbReference>
<evidence type="ECO:0000313" key="2">
    <source>
        <dbReference type="Proteomes" id="UP000199087"/>
    </source>
</evidence>
<gene>
    <name evidence="1" type="primary">arpU</name>
    <name evidence="1" type="ORF">BN000_00207</name>
</gene>
<dbReference type="Proteomes" id="UP000199087">
    <property type="component" value="Unassembled WGS sequence"/>
</dbReference>